<feature type="transmembrane region" description="Helical" evidence="5">
    <location>
        <begin position="17"/>
        <end position="40"/>
    </location>
</feature>
<dbReference type="InterPro" id="IPR004089">
    <property type="entry name" value="MCPsignal_dom"/>
</dbReference>
<keyword evidence="5" id="KW-1133">Transmembrane helix</keyword>
<dbReference type="PRINTS" id="PR00260">
    <property type="entry name" value="CHEMTRNSDUCR"/>
</dbReference>
<dbReference type="PANTHER" id="PTHR43531">
    <property type="entry name" value="PROTEIN ICFG"/>
    <property type="match status" value="1"/>
</dbReference>
<name>A0A4Q9H0F8_9BURK</name>
<reference evidence="8 9" key="1">
    <citation type="submission" date="2019-02" db="EMBL/GenBank/DDBJ databases">
        <title>Aquabacterium sp. strain KMB7.</title>
        <authorList>
            <person name="Chen W.-M."/>
        </authorList>
    </citation>
    <scope>NUCLEOTIDE SEQUENCE [LARGE SCALE GENOMIC DNA]</scope>
    <source>
        <strain evidence="8 9">KMB7</strain>
    </source>
</reference>
<evidence type="ECO:0000256" key="5">
    <source>
        <dbReference type="SAM" id="Phobius"/>
    </source>
</evidence>
<feature type="domain" description="Methyl-accepting transducer" evidence="6">
    <location>
        <begin position="277"/>
        <end position="506"/>
    </location>
</feature>
<comment type="caution">
    <text evidence="8">The sequence shown here is derived from an EMBL/GenBank/DDBJ whole genome shotgun (WGS) entry which is preliminary data.</text>
</comment>
<dbReference type="Proteomes" id="UP000292120">
    <property type="component" value="Unassembled WGS sequence"/>
</dbReference>
<evidence type="ECO:0000256" key="2">
    <source>
        <dbReference type="ARBA" id="ARBA00022481"/>
    </source>
</evidence>
<keyword evidence="9" id="KW-1185">Reference proteome</keyword>
<dbReference type="Gene3D" id="1.10.287.950">
    <property type="entry name" value="Methyl-accepting chemotaxis protein"/>
    <property type="match status" value="1"/>
</dbReference>
<dbReference type="AlphaFoldDB" id="A0A4Q9H0F8"/>
<dbReference type="InterPro" id="IPR003660">
    <property type="entry name" value="HAMP_dom"/>
</dbReference>
<organism evidence="8 9">
    <name type="scientific">Aquabacterium lacunae</name>
    <dbReference type="NCBI Taxonomy" id="2528630"/>
    <lineage>
        <taxon>Bacteria</taxon>
        <taxon>Pseudomonadati</taxon>
        <taxon>Pseudomonadota</taxon>
        <taxon>Betaproteobacteria</taxon>
        <taxon>Burkholderiales</taxon>
        <taxon>Aquabacterium</taxon>
    </lineage>
</organism>
<keyword evidence="5" id="KW-0472">Membrane</keyword>
<keyword evidence="4" id="KW-0807">Transducer</keyword>
<dbReference type="GO" id="GO:0005886">
    <property type="term" value="C:plasma membrane"/>
    <property type="evidence" value="ECO:0007669"/>
    <property type="project" value="TreeGrafter"/>
</dbReference>
<feature type="transmembrane region" description="Helical" evidence="5">
    <location>
        <begin position="198"/>
        <end position="220"/>
    </location>
</feature>
<dbReference type="GO" id="GO:0004888">
    <property type="term" value="F:transmembrane signaling receptor activity"/>
    <property type="evidence" value="ECO:0007669"/>
    <property type="project" value="InterPro"/>
</dbReference>
<dbReference type="Pfam" id="PF00672">
    <property type="entry name" value="HAMP"/>
    <property type="match status" value="1"/>
</dbReference>
<dbReference type="PANTHER" id="PTHR43531:SF14">
    <property type="entry name" value="METHYL-ACCEPTING CHEMOTAXIS PROTEIN I-RELATED"/>
    <property type="match status" value="1"/>
</dbReference>
<dbReference type="SMART" id="SM00283">
    <property type="entry name" value="MA"/>
    <property type="match status" value="1"/>
</dbReference>
<dbReference type="SUPFAM" id="SSF58104">
    <property type="entry name" value="Methyl-accepting chemotaxis protein (MCP) signaling domain"/>
    <property type="match status" value="1"/>
</dbReference>
<keyword evidence="2" id="KW-0488">Methylation</keyword>
<dbReference type="EMBL" id="SIXI01000007">
    <property type="protein sequence ID" value="TBO28295.1"/>
    <property type="molecule type" value="Genomic_DNA"/>
</dbReference>
<evidence type="ECO:0000259" key="7">
    <source>
        <dbReference type="PROSITE" id="PS50885"/>
    </source>
</evidence>
<dbReference type="FunFam" id="1.10.287.950:FF:000001">
    <property type="entry name" value="Methyl-accepting chemotaxis sensory transducer"/>
    <property type="match status" value="1"/>
</dbReference>
<dbReference type="InterPro" id="IPR051310">
    <property type="entry name" value="MCP_chemotaxis"/>
</dbReference>
<proteinExistence type="inferred from homology"/>
<sequence>MQTWITWLRGFSIRARLIACMGLVVGIGLLVGGGMTVQLLGLKTSLDDFADQEFMATQKVGQLAQVLGQLRANESAALINTGDSVTVEAEVKAWNARHAELVDVLQSLNAGAPTPAIAEQVKAMQALLGAYDKGIRPTLDLMLSNAISSSAEAFQSTAEGRQQAAELDKAATRLRNDVEKLAQARRDQTGATVQQSLLGLWVMLLAPGFIFLPLMGLTILSVSHPLKRAEDITRAIADGDLTRDINPRGNDEIARLMLAMHHMQESLRDMVASVRESAQSMLRASTEIAAGNQDLSLRTEQTASSLQETASSMEQLNDTVDRSAMSAFTANELADTASQRAQHGGEVVGNVVQQMDAISQASRQINDIIGVIDGIAFQTNILALNAAVEAARAGEQGRGFAVVAGEVRSLAQRSAEAAREIKTLIGQSVERVDVGAQRVKDAGEVMSEIVHSITRVTQAMGEITGATQVQAQGISQVSKAVGQLDQMTQQNAALVEQSAAAADSLRQQALALHDAVARFKLQS</sequence>
<dbReference type="CDD" id="cd06225">
    <property type="entry name" value="HAMP"/>
    <property type="match status" value="1"/>
</dbReference>
<dbReference type="PROSITE" id="PS50111">
    <property type="entry name" value="CHEMOTAXIS_TRANSDUC_2"/>
    <property type="match status" value="1"/>
</dbReference>
<evidence type="ECO:0000256" key="3">
    <source>
        <dbReference type="ARBA" id="ARBA00029447"/>
    </source>
</evidence>
<evidence type="ECO:0000256" key="1">
    <source>
        <dbReference type="ARBA" id="ARBA00004370"/>
    </source>
</evidence>
<protein>
    <submittedName>
        <fullName evidence="8">HAMP domain-containing protein</fullName>
    </submittedName>
</protein>
<evidence type="ECO:0000259" key="6">
    <source>
        <dbReference type="PROSITE" id="PS50111"/>
    </source>
</evidence>
<gene>
    <name evidence="8" type="ORF">EYS42_14915</name>
</gene>
<dbReference type="Pfam" id="PF00015">
    <property type="entry name" value="MCPsignal"/>
    <property type="match status" value="1"/>
</dbReference>
<comment type="similarity">
    <text evidence="3">Belongs to the methyl-accepting chemotaxis (MCP) protein family.</text>
</comment>
<keyword evidence="5" id="KW-0812">Transmembrane</keyword>
<dbReference type="PROSITE" id="PS50885">
    <property type="entry name" value="HAMP"/>
    <property type="match status" value="1"/>
</dbReference>
<feature type="domain" description="HAMP" evidence="7">
    <location>
        <begin position="220"/>
        <end position="272"/>
    </location>
</feature>
<dbReference type="RefSeq" id="WP_130968992.1">
    <property type="nucleotide sequence ID" value="NZ_SIXI01000007.1"/>
</dbReference>
<dbReference type="OrthoDB" id="9151832at2"/>
<evidence type="ECO:0000313" key="8">
    <source>
        <dbReference type="EMBL" id="TBO28295.1"/>
    </source>
</evidence>
<dbReference type="InterPro" id="IPR004090">
    <property type="entry name" value="Chemotax_Me-accpt_rcpt"/>
</dbReference>
<comment type="subcellular location">
    <subcellularLocation>
        <location evidence="1">Membrane</location>
    </subcellularLocation>
</comment>
<evidence type="ECO:0000313" key="9">
    <source>
        <dbReference type="Proteomes" id="UP000292120"/>
    </source>
</evidence>
<accession>A0A4Q9H0F8</accession>
<evidence type="ECO:0000256" key="4">
    <source>
        <dbReference type="PROSITE-ProRule" id="PRU00284"/>
    </source>
</evidence>
<dbReference type="SMART" id="SM00304">
    <property type="entry name" value="HAMP"/>
    <property type="match status" value="1"/>
</dbReference>
<dbReference type="GO" id="GO:0006935">
    <property type="term" value="P:chemotaxis"/>
    <property type="evidence" value="ECO:0007669"/>
    <property type="project" value="InterPro"/>
</dbReference>
<dbReference type="GO" id="GO:0007165">
    <property type="term" value="P:signal transduction"/>
    <property type="evidence" value="ECO:0007669"/>
    <property type="project" value="UniProtKB-KW"/>
</dbReference>
<dbReference type="CDD" id="cd11386">
    <property type="entry name" value="MCP_signal"/>
    <property type="match status" value="1"/>
</dbReference>